<accession>A0A1B9XXB2</accession>
<dbReference type="Pfam" id="PF09375">
    <property type="entry name" value="Peptidase_M75"/>
    <property type="match status" value="1"/>
</dbReference>
<dbReference type="CDD" id="cd14659">
    <property type="entry name" value="Imelysin-like_IPPA"/>
    <property type="match status" value="1"/>
</dbReference>
<evidence type="ECO:0000256" key="2">
    <source>
        <dbReference type="ARBA" id="ARBA00022729"/>
    </source>
</evidence>
<sequence>MIKKIAITITALLLITCNSNTETIPDFDIQKLRADIISDIETPYTNGFIESIYLLNTSIQNFTNTPNENNLLTAKNNWKVAAKNYSLIEVLNIGEIKTSYIQTSFYSWVANKNGIEDYISSNKEITESNINAISTNLRGLATIEYLLFKDNITETINNFSNSRRKQYLNTVSLNLTSKATLFNVKWNTFRNTFIENNATGINGSVNQIVNQMYALLEDIKSYKIGQPAGIEKTTIADPNILQAQMSNNSLSLVNSNINGIKNLYFGNNNGIDDLVSAITKNQTLNTKIKNQIKTIENTILQFNTTPLKTAINTKKELVKTLYDQVKQLLILIKTDVASTLSVTVTFTDNDGD</sequence>
<keyword evidence="5" id="KW-1185">Reference proteome</keyword>
<feature type="domain" description="Imelysin-like" evidence="3">
    <location>
        <begin position="54"/>
        <end position="329"/>
    </location>
</feature>
<comment type="subcellular location">
    <subcellularLocation>
        <location evidence="1">Cell envelope</location>
    </subcellularLocation>
</comment>
<evidence type="ECO:0000313" key="5">
    <source>
        <dbReference type="Proteomes" id="UP000093186"/>
    </source>
</evidence>
<gene>
    <name evidence="4" type="ORF">BA195_11310</name>
</gene>
<evidence type="ECO:0000259" key="3">
    <source>
        <dbReference type="Pfam" id="PF09375"/>
    </source>
</evidence>
<dbReference type="InterPro" id="IPR018976">
    <property type="entry name" value="Imelysin-like"/>
</dbReference>
<dbReference type="Gene3D" id="1.20.1420.20">
    <property type="entry name" value="M75 peptidase, HXXE motif"/>
    <property type="match status" value="1"/>
</dbReference>
<protein>
    <recommendedName>
        <fullName evidence="3">Imelysin-like domain-containing protein</fullName>
    </recommendedName>
</protein>
<evidence type="ECO:0000256" key="1">
    <source>
        <dbReference type="ARBA" id="ARBA00004196"/>
    </source>
</evidence>
<name>A0A1B9XXB2_9FLAO</name>
<dbReference type="RefSeq" id="WP_068705629.1">
    <property type="nucleotide sequence ID" value="NZ_MAKX01000024.1"/>
</dbReference>
<dbReference type="GO" id="GO:0030313">
    <property type="term" value="C:cell envelope"/>
    <property type="evidence" value="ECO:0007669"/>
    <property type="project" value="UniProtKB-SubCell"/>
</dbReference>
<dbReference type="EMBL" id="MAKX01000024">
    <property type="protein sequence ID" value="OCK42207.1"/>
    <property type="molecule type" value="Genomic_DNA"/>
</dbReference>
<dbReference type="InterPro" id="IPR034984">
    <property type="entry name" value="Imelysin-like_IPPA"/>
</dbReference>
<reference evidence="4 5" key="1">
    <citation type="submission" date="2016-06" db="EMBL/GenBank/DDBJ databases">
        <title>Draft Genome Sequence of Tenacibaculum soleae UCD-KL19.</title>
        <authorList>
            <person name="Eisen J.A."/>
            <person name="Coil D.A."/>
            <person name="Lujan K.M."/>
        </authorList>
    </citation>
    <scope>NUCLEOTIDE SEQUENCE [LARGE SCALE GENOMIC DNA]</scope>
    <source>
        <strain evidence="4 5">UCD-KL19</strain>
    </source>
</reference>
<dbReference type="AlphaFoldDB" id="A0A1B9XXB2"/>
<dbReference type="Proteomes" id="UP000093186">
    <property type="component" value="Unassembled WGS sequence"/>
</dbReference>
<dbReference type="OrthoDB" id="1185510at2"/>
<keyword evidence="2" id="KW-0732">Signal</keyword>
<dbReference type="InterPro" id="IPR038352">
    <property type="entry name" value="Imelysin_sf"/>
</dbReference>
<dbReference type="STRING" id="447689.BA195_11310"/>
<organism evidence="4 5">
    <name type="scientific">Tenacibaculum soleae</name>
    <dbReference type="NCBI Taxonomy" id="447689"/>
    <lineage>
        <taxon>Bacteria</taxon>
        <taxon>Pseudomonadati</taxon>
        <taxon>Bacteroidota</taxon>
        <taxon>Flavobacteriia</taxon>
        <taxon>Flavobacteriales</taxon>
        <taxon>Flavobacteriaceae</taxon>
        <taxon>Tenacibaculum</taxon>
    </lineage>
</organism>
<evidence type="ECO:0000313" key="4">
    <source>
        <dbReference type="EMBL" id="OCK42207.1"/>
    </source>
</evidence>
<comment type="caution">
    <text evidence="4">The sequence shown here is derived from an EMBL/GenBank/DDBJ whole genome shotgun (WGS) entry which is preliminary data.</text>
</comment>
<proteinExistence type="predicted"/>